<comment type="caution">
    <text evidence="1">The sequence shown here is derived from an EMBL/GenBank/DDBJ whole genome shotgun (WGS) entry which is preliminary data.</text>
</comment>
<dbReference type="OrthoDB" id="3801219at2759"/>
<gene>
    <name evidence="1" type="ORF">FB567DRAFT_595764</name>
</gene>
<dbReference type="AlphaFoldDB" id="A0A8K0QZW6"/>
<proteinExistence type="predicted"/>
<evidence type="ECO:0000313" key="2">
    <source>
        <dbReference type="Proteomes" id="UP000813461"/>
    </source>
</evidence>
<dbReference type="Proteomes" id="UP000813461">
    <property type="component" value="Unassembled WGS sequence"/>
</dbReference>
<reference evidence="1" key="1">
    <citation type="journal article" date="2021" name="Nat. Commun.">
        <title>Genetic determinants of endophytism in the Arabidopsis root mycobiome.</title>
        <authorList>
            <person name="Mesny F."/>
            <person name="Miyauchi S."/>
            <person name="Thiergart T."/>
            <person name="Pickel B."/>
            <person name="Atanasova L."/>
            <person name="Karlsson M."/>
            <person name="Huettel B."/>
            <person name="Barry K.W."/>
            <person name="Haridas S."/>
            <person name="Chen C."/>
            <person name="Bauer D."/>
            <person name="Andreopoulos W."/>
            <person name="Pangilinan J."/>
            <person name="LaButti K."/>
            <person name="Riley R."/>
            <person name="Lipzen A."/>
            <person name="Clum A."/>
            <person name="Drula E."/>
            <person name="Henrissat B."/>
            <person name="Kohler A."/>
            <person name="Grigoriev I.V."/>
            <person name="Martin F.M."/>
            <person name="Hacquard S."/>
        </authorList>
    </citation>
    <scope>NUCLEOTIDE SEQUENCE</scope>
    <source>
        <strain evidence="1">MPI-SDFR-AT-0120</strain>
    </source>
</reference>
<dbReference type="EMBL" id="JAGMVJ010000016">
    <property type="protein sequence ID" value="KAH7079783.1"/>
    <property type="molecule type" value="Genomic_DNA"/>
</dbReference>
<protein>
    <submittedName>
        <fullName evidence="1">Uncharacterized protein</fullName>
    </submittedName>
</protein>
<accession>A0A8K0QZW6</accession>
<keyword evidence="2" id="KW-1185">Reference proteome</keyword>
<organism evidence="1 2">
    <name type="scientific">Paraphoma chrysanthemicola</name>
    <dbReference type="NCBI Taxonomy" id="798071"/>
    <lineage>
        <taxon>Eukaryota</taxon>
        <taxon>Fungi</taxon>
        <taxon>Dikarya</taxon>
        <taxon>Ascomycota</taxon>
        <taxon>Pezizomycotina</taxon>
        <taxon>Dothideomycetes</taxon>
        <taxon>Pleosporomycetidae</taxon>
        <taxon>Pleosporales</taxon>
        <taxon>Pleosporineae</taxon>
        <taxon>Phaeosphaeriaceae</taxon>
        <taxon>Paraphoma</taxon>
    </lineage>
</organism>
<name>A0A8K0QZW6_9PLEO</name>
<evidence type="ECO:0000313" key="1">
    <source>
        <dbReference type="EMBL" id="KAH7079783.1"/>
    </source>
</evidence>
<sequence>MEGLVLSCRLIKTEVYDEMKKEAEKVWVLLDSRWPFDEKFRVPFPGHFFSGKEIVIELPYLLQDEMATAGRVNAAGNTKWGALLAPHDQYLPSNRVTFVIGHIEGNPDLETVLGTFKAGSYLRSLQGLHVAGNGPDCKVWRFRSLQGKRS</sequence>